<dbReference type="CDD" id="cd20514">
    <property type="entry name" value="CYCLIN_CCNC_rpt2"/>
    <property type="match status" value="1"/>
</dbReference>
<dbReference type="AlphaFoldDB" id="A0A1Y1X7V1"/>
<feature type="transmembrane region" description="Helical" evidence="9">
    <location>
        <begin position="182"/>
        <end position="202"/>
    </location>
</feature>
<dbReference type="GO" id="GO:1990508">
    <property type="term" value="C:CKM complex"/>
    <property type="evidence" value="ECO:0007669"/>
    <property type="project" value="EnsemblFungi"/>
</dbReference>
<dbReference type="GO" id="GO:0051321">
    <property type="term" value="P:meiotic cell cycle"/>
    <property type="evidence" value="ECO:0007669"/>
    <property type="project" value="EnsemblFungi"/>
</dbReference>
<dbReference type="Gene3D" id="1.10.472.10">
    <property type="entry name" value="Cyclin-like"/>
    <property type="match status" value="2"/>
</dbReference>
<dbReference type="EMBL" id="MCFG01000111">
    <property type="protein sequence ID" value="ORX81798.1"/>
    <property type="molecule type" value="Genomic_DNA"/>
</dbReference>
<comment type="subcellular location">
    <subcellularLocation>
        <location evidence="1">Nucleus</location>
    </subcellularLocation>
</comment>
<sequence length="275" mass="32676">MTANYWESSQALQWKLTQEELEENRKEDLKYITEREYWHLTYYCCNVAFKIGRTMQLRQRIIATALTYFKRFYARNSYRGSEPLLVLTTCIYVATKIEEYPLHIKNVVDEAKNVIGEKLFKFDCANVAEFEFYLMEEMDFYLIVHHSYRTLTKLMLDLKLPVSSIQQAWWITNDIYRTDIPLLYPPHIIAVTIIFIVGVLIPDANKYKDKIKEWFIGLNVDMNEIVELSQEIINFYELWTDYSDRNIYGILKKLRASSSSDNNNNSNKIATDKKK</sequence>
<protein>
    <submittedName>
        <fullName evidence="11">G1/S-specific cyclin-C</fullName>
    </submittedName>
</protein>
<evidence type="ECO:0000256" key="5">
    <source>
        <dbReference type="ARBA" id="ARBA00023127"/>
    </source>
</evidence>
<dbReference type="GO" id="GO:0016538">
    <property type="term" value="F:cyclin-dependent protein serine/threonine kinase regulator activity"/>
    <property type="evidence" value="ECO:0007669"/>
    <property type="project" value="EnsemblFungi"/>
</dbReference>
<keyword evidence="9" id="KW-0472">Membrane</keyword>
<dbReference type="InterPro" id="IPR036915">
    <property type="entry name" value="Cyclin-like_sf"/>
</dbReference>
<comment type="caution">
    <text evidence="11">The sequence shown here is derived from an EMBL/GenBank/DDBJ whole genome shotgun (WGS) entry which is preliminary data.</text>
</comment>
<dbReference type="GO" id="GO:0045944">
    <property type="term" value="P:positive regulation of transcription by RNA polymerase II"/>
    <property type="evidence" value="ECO:0007669"/>
    <property type="project" value="EnsemblFungi"/>
</dbReference>
<evidence type="ECO:0000256" key="1">
    <source>
        <dbReference type="ARBA" id="ARBA00004123"/>
    </source>
</evidence>
<evidence type="ECO:0000256" key="6">
    <source>
        <dbReference type="ARBA" id="ARBA00023159"/>
    </source>
</evidence>
<proteinExistence type="inferred from homology"/>
<dbReference type="STRING" id="1754192.A0A1Y1X7V1"/>
<comment type="similarity">
    <text evidence="2">Belongs to the cyclin family. Cyclin C subfamily.</text>
</comment>
<evidence type="ECO:0000259" key="10">
    <source>
        <dbReference type="Pfam" id="PF00134"/>
    </source>
</evidence>
<dbReference type="OrthoDB" id="10266018at2759"/>
<keyword evidence="9" id="KW-0812">Transmembrane</keyword>
<keyword evidence="5" id="KW-0195">Cyclin</keyword>
<keyword evidence="6" id="KW-0010">Activator</keyword>
<dbReference type="Pfam" id="PF00134">
    <property type="entry name" value="Cyclin_N"/>
    <property type="match status" value="1"/>
</dbReference>
<dbReference type="InterPro" id="IPR043198">
    <property type="entry name" value="Cyclin/Ssn8"/>
</dbReference>
<dbReference type="GO" id="GO:0034605">
    <property type="term" value="P:cellular response to heat"/>
    <property type="evidence" value="ECO:0007669"/>
    <property type="project" value="EnsemblFungi"/>
</dbReference>
<dbReference type="PIRSF" id="PIRSF028758">
    <property type="entry name" value="Cyclin, C/H/G types"/>
    <property type="match status" value="1"/>
</dbReference>
<dbReference type="CDD" id="cd20513">
    <property type="entry name" value="CYCLIN_CCNC_rpt1"/>
    <property type="match status" value="1"/>
</dbReference>
<keyword evidence="8" id="KW-0539">Nucleus</keyword>
<reference evidence="11 12" key="2">
    <citation type="submission" date="2016-08" db="EMBL/GenBank/DDBJ databases">
        <title>Pervasive Adenine N6-methylation of Active Genes in Fungi.</title>
        <authorList>
            <consortium name="DOE Joint Genome Institute"/>
            <person name="Mondo S.J."/>
            <person name="Dannebaum R.O."/>
            <person name="Kuo R.C."/>
            <person name="Labutti K."/>
            <person name="Haridas S."/>
            <person name="Kuo A."/>
            <person name="Salamov A."/>
            <person name="Ahrendt S.R."/>
            <person name="Lipzen A."/>
            <person name="Sullivan W."/>
            <person name="Andreopoulos W.B."/>
            <person name="Clum A."/>
            <person name="Lindquist E."/>
            <person name="Daum C."/>
            <person name="Ramamoorthy G.K."/>
            <person name="Gryganskyi A."/>
            <person name="Culley D."/>
            <person name="Magnuson J.K."/>
            <person name="James T.Y."/>
            <person name="O'Malley M.A."/>
            <person name="Stajich J.E."/>
            <person name="Spatafora J.W."/>
            <person name="Visel A."/>
            <person name="Grigoriev I.V."/>
        </authorList>
    </citation>
    <scope>NUCLEOTIDE SEQUENCE [LARGE SCALE GENOMIC DNA]</scope>
    <source>
        <strain evidence="11 12">S4</strain>
    </source>
</reference>
<evidence type="ECO:0000256" key="7">
    <source>
        <dbReference type="ARBA" id="ARBA00023163"/>
    </source>
</evidence>
<dbReference type="GO" id="GO:0000979">
    <property type="term" value="F:RNA polymerase II core promoter sequence-specific DNA binding"/>
    <property type="evidence" value="ECO:0007669"/>
    <property type="project" value="EnsemblFungi"/>
</dbReference>
<dbReference type="GO" id="GO:0016592">
    <property type="term" value="C:mediator complex"/>
    <property type="evidence" value="ECO:0007669"/>
    <property type="project" value="EnsemblFungi"/>
</dbReference>
<keyword evidence="4" id="KW-0805">Transcription regulation</keyword>
<keyword evidence="12" id="KW-1185">Reference proteome</keyword>
<organism evidence="11 12">
    <name type="scientific">Anaeromyces robustus</name>
    <dbReference type="NCBI Taxonomy" id="1754192"/>
    <lineage>
        <taxon>Eukaryota</taxon>
        <taxon>Fungi</taxon>
        <taxon>Fungi incertae sedis</taxon>
        <taxon>Chytridiomycota</taxon>
        <taxon>Chytridiomycota incertae sedis</taxon>
        <taxon>Neocallimastigomycetes</taxon>
        <taxon>Neocallimastigales</taxon>
        <taxon>Neocallimastigaceae</taxon>
        <taxon>Anaeromyces</taxon>
    </lineage>
</organism>
<dbReference type="FunFam" id="1.10.472.10:FF:000076">
    <property type="entry name" value="RNA polymerase II holoenzyme cyclin-like subunit"/>
    <property type="match status" value="1"/>
</dbReference>
<keyword evidence="3" id="KW-0678">Repressor</keyword>
<dbReference type="PANTHER" id="PTHR10026">
    <property type="entry name" value="CYCLIN"/>
    <property type="match status" value="1"/>
</dbReference>
<evidence type="ECO:0000313" key="11">
    <source>
        <dbReference type="EMBL" id="ORX81798.1"/>
    </source>
</evidence>
<keyword evidence="9" id="KW-1133">Transmembrane helix</keyword>
<evidence type="ECO:0000313" key="12">
    <source>
        <dbReference type="Proteomes" id="UP000193944"/>
    </source>
</evidence>
<name>A0A1Y1X7V1_9FUNG</name>
<feature type="domain" description="Cyclin N-terminal" evidence="10">
    <location>
        <begin position="22"/>
        <end position="142"/>
    </location>
</feature>
<evidence type="ECO:0000256" key="9">
    <source>
        <dbReference type="SAM" id="Phobius"/>
    </source>
</evidence>
<dbReference type="InterPro" id="IPR006671">
    <property type="entry name" value="Cyclin_N"/>
</dbReference>
<evidence type="ECO:0000256" key="2">
    <source>
        <dbReference type="ARBA" id="ARBA00008638"/>
    </source>
</evidence>
<accession>A0A1Y1X7V1</accession>
<dbReference type="GO" id="GO:0000122">
    <property type="term" value="P:negative regulation of transcription by RNA polymerase II"/>
    <property type="evidence" value="ECO:0007669"/>
    <property type="project" value="EnsemblFungi"/>
</dbReference>
<reference evidence="11 12" key="1">
    <citation type="submission" date="2016-08" db="EMBL/GenBank/DDBJ databases">
        <title>A Parts List for Fungal Cellulosomes Revealed by Comparative Genomics.</title>
        <authorList>
            <consortium name="DOE Joint Genome Institute"/>
            <person name="Haitjema C.H."/>
            <person name="Gilmore S.P."/>
            <person name="Henske J.K."/>
            <person name="Solomon K.V."/>
            <person name="De Groot R."/>
            <person name="Kuo A."/>
            <person name="Mondo S.J."/>
            <person name="Salamov A.A."/>
            <person name="Labutti K."/>
            <person name="Zhao Z."/>
            <person name="Chiniquy J."/>
            <person name="Barry K."/>
            <person name="Brewer H.M."/>
            <person name="Purvine S.O."/>
            <person name="Wright A.T."/>
            <person name="Boxma B."/>
            <person name="Van Alen T."/>
            <person name="Hackstein J.H."/>
            <person name="Baker S.E."/>
            <person name="Grigoriev I.V."/>
            <person name="O'Malley M.A."/>
        </authorList>
    </citation>
    <scope>NUCLEOTIDE SEQUENCE [LARGE SCALE GENOMIC DNA]</scope>
    <source>
        <strain evidence="11 12">S4</strain>
    </source>
</reference>
<dbReference type="SUPFAM" id="SSF47954">
    <property type="entry name" value="Cyclin-like"/>
    <property type="match status" value="2"/>
</dbReference>
<evidence type="ECO:0000256" key="8">
    <source>
        <dbReference type="ARBA" id="ARBA00023242"/>
    </source>
</evidence>
<dbReference type="Proteomes" id="UP000193944">
    <property type="component" value="Unassembled WGS sequence"/>
</dbReference>
<dbReference type="GO" id="GO:0000411">
    <property type="term" value="P:positive regulation of transcription by galactose"/>
    <property type="evidence" value="ECO:0007669"/>
    <property type="project" value="EnsemblFungi"/>
</dbReference>
<gene>
    <name evidence="11" type="ORF">BCR32DRAFT_268096</name>
</gene>
<evidence type="ECO:0000256" key="3">
    <source>
        <dbReference type="ARBA" id="ARBA00022491"/>
    </source>
</evidence>
<keyword evidence="7" id="KW-0804">Transcription</keyword>
<evidence type="ECO:0000256" key="4">
    <source>
        <dbReference type="ARBA" id="ARBA00023015"/>
    </source>
</evidence>